<dbReference type="InterPro" id="IPR018201">
    <property type="entry name" value="Ketoacyl_synth_AS"/>
</dbReference>
<dbReference type="AlphaFoldDB" id="A0A9D1N7A0"/>
<comment type="similarity">
    <text evidence="1 3">Belongs to the thiolase-like superfamily. Beta-ketoacyl-ACP synthases family.</text>
</comment>
<dbReference type="InterPro" id="IPR000794">
    <property type="entry name" value="Beta-ketoacyl_synthase"/>
</dbReference>
<comment type="caution">
    <text evidence="6">The sequence shown here is derived from an EMBL/GenBank/DDBJ whole genome shotgun (WGS) entry which is preliminary data.</text>
</comment>
<evidence type="ECO:0000259" key="5">
    <source>
        <dbReference type="PROSITE" id="PS52004"/>
    </source>
</evidence>
<keyword evidence="2 3" id="KW-0808">Transferase</keyword>
<evidence type="ECO:0000313" key="7">
    <source>
        <dbReference type="Proteomes" id="UP000824130"/>
    </source>
</evidence>
<dbReference type="InterPro" id="IPR014030">
    <property type="entry name" value="Ketoacyl_synth_N"/>
</dbReference>
<dbReference type="FunFam" id="3.40.47.10:FF:000018">
    <property type="entry name" value="3-oxoacyl-[acyl-carrier-protein] synthase 2"/>
    <property type="match status" value="1"/>
</dbReference>
<dbReference type="GO" id="GO:0004315">
    <property type="term" value="F:3-oxoacyl-[acyl-carrier-protein] synthase activity"/>
    <property type="evidence" value="ECO:0007669"/>
    <property type="project" value="InterPro"/>
</dbReference>
<protein>
    <submittedName>
        <fullName evidence="6">Beta-ketoacyl-[acyl-carrier-protein] synthase family protein</fullName>
    </submittedName>
</protein>
<sequence length="436" mass="45275">MAAAKEKLVITGMGAVTPIGCGVDKYWNSLVEGRCGIDRISRFDAENLAVKIAAEVRDFDVESYMPRKMIHETDAFTQYAYAAAKEAIGEALPAASERVGIVMGTAMAGVATTAETQEILTNAVHKNVGPRFVPRILGNIAAAQIAISYGISGPSSTISTACASGCDAVSMAAMMLRAGEADAVVAVGSESILCPLVIYSLANAHTLSRSNDDPLHACRPFDMERNGFVIGEGGGALVIETESHALARGAEIYAELAGWANNNDAHHVTDPDPEGRKAAQCIASSIRRAGLTPADVDHINAHGTGTKLGDSAELAAIGAVFGKRDGCPDGEMTDPDTGQRGEPYSCKTPSSAGPTISSTKGATGHIMGGGGLTESIACIKAINTGVVPPTLNLEDPEGDFDFVAGESRRQQVKVAINTAFGFGGQNASLVFRRYEG</sequence>
<dbReference type="Pfam" id="PF02801">
    <property type="entry name" value="Ketoacyl-synt_C"/>
    <property type="match status" value="2"/>
</dbReference>
<name>A0A9D1N7A0_9FIRM</name>
<accession>A0A9D1N7A0</accession>
<gene>
    <name evidence="6" type="ORF">IAD25_05825</name>
</gene>
<dbReference type="GO" id="GO:0006633">
    <property type="term" value="P:fatty acid biosynthetic process"/>
    <property type="evidence" value="ECO:0007669"/>
    <property type="project" value="InterPro"/>
</dbReference>
<feature type="compositionally biased region" description="Polar residues" evidence="4">
    <location>
        <begin position="347"/>
        <end position="361"/>
    </location>
</feature>
<evidence type="ECO:0000256" key="2">
    <source>
        <dbReference type="ARBA" id="ARBA00022679"/>
    </source>
</evidence>
<organism evidence="6 7">
    <name type="scientific">Candidatus Allocopromorpha excrementipullorum</name>
    <dbReference type="NCBI Taxonomy" id="2840743"/>
    <lineage>
        <taxon>Bacteria</taxon>
        <taxon>Bacillati</taxon>
        <taxon>Bacillota</taxon>
        <taxon>Clostridia</taxon>
        <taxon>Eubacteriales</taxon>
        <taxon>Eubacteriaceae</taxon>
        <taxon>Eubacteriaceae incertae sedis</taxon>
        <taxon>Candidatus Allocopromorpha</taxon>
    </lineage>
</organism>
<evidence type="ECO:0000256" key="1">
    <source>
        <dbReference type="ARBA" id="ARBA00008467"/>
    </source>
</evidence>
<reference evidence="6" key="1">
    <citation type="submission" date="2020-10" db="EMBL/GenBank/DDBJ databases">
        <authorList>
            <person name="Gilroy R."/>
        </authorList>
    </citation>
    <scope>NUCLEOTIDE SEQUENCE</scope>
    <source>
        <strain evidence="6">ChiSjej4B22-8349</strain>
    </source>
</reference>
<dbReference type="Proteomes" id="UP000824130">
    <property type="component" value="Unassembled WGS sequence"/>
</dbReference>
<feature type="domain" description="Ketosynthase family 3 (KS3)" evidence="5">
    <location>
        <begin position="5"/>
        <end position="433"/>
    </location>
</feature>
<dbReference type="InterPro" id="IPR016039">
    <property type="entry name" value="Thiolase-like"/>
</dbReference>
<reference evidence="6" key="2">
    <citation type="journal article" date="2021" name="PeerJ">
        <title>Extensive microbial diversity within the chicken gut microbiome revealed by metagenomics and culture.</title>
        <authorList>
            <person name="Gilroy R."/>
            <person name="Ravi A."/>
            <person name="Getino M."/>
            <person name="Pursley I."/>
            <person name="Horton D.L."/>
            <person name="Alikhan N.F."/>
            <person name="Baker D."/>
            <person name="Gharbi K."/>
            <person name="Hall N."/>
            <person name="Watson M."/>
            <person name="Adriaenssens E.M."/>
            <person name="Foster-Nyarko E."/>
            <person name="Jarju S."/>
            <person name="Secka A."/>
            <person name="Antonio M."/>
            <person name="Oren A."/>
            <person name="Chaudhuri R.R."/>
            <person name="La Ragione R."/>
            <person name="Hildebrand F."/>
            <person name="Pallen M.J."/>
        </authorList>
    </citation>
    <scope>NUCLEOTIDE SEQUENCE</scope>
    <source>
        <strain evidence="6">ChiSjej4B22-8349</strain>
    </source>
</reference>
<evidence type="ECO:0000313" key="6">
    <source>
        <dbReference type="EMBL" id="HIU96216.1"/>
    </source>
</evidence>
<dbReference type="EMBL" id="DVOB01000127">
    <property type="protein sequence ID" value="HIU96216.1"/>
    <property type="molecule type" value="Genomic_DNA"/>
</dbReference>
<evidence type="ECO:0000256" key="3">
    <source>
        <dbReference type="RuleBase" id="RU003694"/>
    </source>
</evidence>
<dbReference type="SUPFAM" id="SSF53901">
    <property type="entry name" value="Thiolase-like"/>
    <property type="match status" value="2"/>
</dbReference>
<dbReference type="Gene3D" id="3.40.47.10">
    <property type="match status" value="1"/>
</dbReference>
<dbReference type="PANTHER" id="PTHR11712:SF336">
    <property type="entry name" value="3-OXOACYL-[ACYL-CARRIER-PROTEIN] SYNTHASE, MITOCHONDRIAL"/>
    <property type="match status" value="1"/>
</dbReference>
<dbReference type="SMART" id="SM00825">
    <property type="entry name" value="PKS_KS"/>
    <property type="match status" value="1"/>
</dbReference>
<dbReference type="PROSITE" id="PS52004">
    <property type="entry name" value="KS3_2"/>
    <property type="match status" value="1"/>
</dbReference>
<proteinExistence type="inferred from homology"/>
<evidence type="ECO:0000256" key="4">
    <source>
        <dbReference type="SAM" id="MobiDB-lite"/>
    </source>
</evidence>
<dbReference type="CDD" id="cd00834">
    <property type="entry name" value="KAS_I_II"/>
    <property type="match status" value="1"/>
</dbReference>
<dbReference type="PROSITE" id="PS00606">
    <property type="entry name" value="KS3_1"/>
    <property type="match status" value="1"/>
</dbReference>
<dbReference type="InterPro" id="IPR014031">
    <property type="entry name" value="Ketoacyl_synth_C"/>
</dbReference>
<dbReference type="InterPro" id="IPR020841">
    <property type="entry name" value="PKS_Beta-ketoAc_synthase_dom"/>
</dbReference>
<dbReference type="PANTHER" id="PTHR11712">
    <property type="entry name" value="POLYKETIDE SYNTHASE-RELATED"/>
    <property type="match status" value="1"/>
</dbReference>
<dbReference type="Pfam" id="PF00109">
    <property type="entry name" value="ketoacyl-synt"/>
    <property type="match status" value="1"/>
</dbReference>
<feature type="region of interest" description="Disordered" evidence="4">
    <location>
        <begin position="326"/>
        <end position="361"/>
    </location>
</feature>